<protein>
    <submittedName>
        <fullName evidence="1">Uncharacterized protein</fullName>
    </submittedName>
</protein>
<reference evidence="1" key="1">
    <citation type="submission" date="2022-08" db="EMBL/GenBank/DDBJ databases">
        <title>Genome Sequence of Pycnoporus sanguineus.</title>
        <authorList>
            <person name="Buettner E."/>
        </authorList>
    </citation>
    <scope>NUCLEOTIDE SEQUENCE</scope>
    <source>
        <strain evidence="1">CG-C14</strain>
    </source>
</reference>
<comment type="caution">
    <text evidence="1">The sequence shown here is derived from an EMBL/GenBank/DDBJ whole genome shotgun (WGS) entry which is preliminary data.</text>
</comment>
<proteinExistence type="predicted"/>
<keyword evidence="2" id="KW-1185">Reference proteome</keyword>
<organism evidence="1 2">
    <name type="scientific">Trametes sanguinea</name>
    <dbReference type="NCBI Taxonomy" id="158606"/>
    <lineage>
        <taxon>Eukaryota</taxon>
        <taxon>Fungi</taxon>
        <taxon>Dikarya</taxon>
        <taxon>Basidiomycota</taxon>
        <taxon>Agaricomycotina</taxon>
        <taxon>Agaricomycetes</taxon>
        <taxon>Polyporales</taxon>
        <taxon>Polyporaceae</taxon>
        <taxon>Trametes</taxon>
    </lineage>
</organism>
<name>A0ACC1ME98_9APHY</name>
<sequence>MTTTPCSGWVTLWYAMKVDYTAQVDSKKDIQDKLSGWETGDRRIITRYKKTHRSDRLFKDDIPLSRCLLDFAGILTRSADRSQEARKSTTG</sequence>
<evidence type="ECO:0000313" key="2">
    <source>
        <dbReference type="Proteomes" id="UP001144978"/>
    </source>
</evidence>
<accession>A0ACC1ME98</accession>
<dbReference type="Proteomes" id="UP001144978">
    <property type="component" value="Unassembled WGS sequence"/>
</dbReference>
<dbReference type="EMBL" id="JANSHE010007329">
    <property type="protein sequence ID" value="KAJ2962262.1"/>
    <property type="molecule type" value="Genomic_DNA"/>
</dbReference>
<evidence type="ECO:0000313" key="1">
    <source>
        <dbReference type="EMBL" id="KAJ2962262.1"/>
    </source>
</evidence>
<gene>
    <name evidence="1" type="ORF">NUW54_g14343</name>
</gene>